<protein>
    <submittedName>
        <fullName evidence="2">MarR family transcriptional regulator</fullName>
    </submittedName>
</protein>
<name>A0A917S4Z0_9ACTN</name>
<dbReference type="PROSITE" id="PS50995">
    <property type="entry name" value="HTH_MARR_2"/>
    <property type="match status" value="1"/>
</dbReference>
<evidence type="ECO:0000313" key="3">
    <source>
        <dbReference type="Proteomes" id="UP000613840"/>
    </source>
</evidence>
<dbReference type="EMBL" id="BMMZ01000003">
    <property type="protein sequence ID" value="GGL58840.1"/>
    <property type="molecule type" value="Genomic_DNA"/>
</dbReference>
<keyword evidence="3" id="KW-1185">Reference proteome</keyword>
<proteinExistence type="predicted"/>
<dbReference type="InterPro" id="IPR036390">
    <property type="entry name" value="WH_DNA-bd_sf"/>
</dbReference>
<dbReference type="InterPro" id="IPR039422">
    <property type="entry name" value="MarR/SlyA-like"/>
</dbReference>
<sequence>MAGDQSGEGFAEVMGMLPRINRLSTSLSRGRLMEHALEASGLNLDRPAMGVLISLRMSDEPLRIGEIARRMEVAGPHVTRLVHELERRELARRIADPDDKRARRVELTPAGTEAVNGYLRDIFGWFAEALVDWSPADLQTLGTLLNRLLDDLTAHTARQQL</sequence>
<comment type="caution">
    <text evidence="2">The sequence shown here is derived from an EMBL/GenBank/DDBJ whole genome shotgun (WGS) entry which is preliminary data.</text>
</comment>
<dbReference type="SUPFAM" id="SSF46785">
    <property type="entry name" value="Winged helix' DNA-binding domain"/>
    <property type="match status" value="1"/>
</dbReference>
<dbReference type="PANTHER" id="PTHR33164:SF57">
    <property type="entry name" value="MARR-FAMILY TRANSCRIPTIONAL REGULATOR"/>
    <property type="match status" value="1"/>
</dbReference>
<dbReference type="GO" id="GO:0006950">
    <property type="term" value="P:response to stress"/>
    <property type="evidence" value="ECO:0007669"/>
    <property type="project" value="TreeGrafter"/>
</dbReference>
<dbReference type="Pfam" id="PF12802">
    <property type="entry name" value="MarR_2"/>
    <property type="match status" value="1"/>
</dbReference>
<dbReference type="GO" id="GO:0003700">
    <property type="term" value="F:DNA-binding transcription factor activity"/>
    <property type="evidence" value="ECO:0007669"/>
    <property type="project" value="InterPro"/>
</dbReference>
<dbReference type="InterPro" id="IPR036388">
    <property type="entry name" value="WH-like_DNA-bd_sf"/>
</dbReference>
<dbReference type="Gene3D" id="1.10.10.10">
    <property type="entry name" value="Winged helix-like DNA-binding domain superfamily/Winged helix DNA-binding domain"/>
    <property type="match status" value="1"/>
</dbReference>
<gene>
    <name evidence="2" type="ORF">GCM10011575_16570</name>
</gene>
<evidence type="ECO:0000259" key="1">
    <source>
        <dbReference type="PROSITE" id="PS50995"/>
    </source>
</evidence>
<accession>A0A917S4Z0</accession>
<dbReference type="SMART" id="SM00347">
    <property type="entry name" value="HTH_MARR"/>
    <property type="match status" value="1"/>
</dbReference>
<dbReference type="PANTHER" id="PTHR33164">
    <property type="entry name" value="TRANSCRIPTIONAL REGULATOR, MARR FAMILY"/>
    <property type="match status" value="1"/>
</dbReference>
<organism evidence="2 3">
    <name type="scientific">Microlunatus endophyticus</name>
    <dbReference type="NCBI Taxonomy" id="1716077"/>
    <lineage>
        <taxon>Bacteria</taxon>
        <taxon>Bacillati</taxon>
        <taxon>Actinomycetota</taxon>
        <taxon>Actinomycetes</taxon>
        <taxon>Propionibacteriales</taxon>
        <taxon>Propionibacteriaceae</taxon>
        <taxon>Microlunatus</taxon>
    </lineage>
</organism>
<dbReference type="AlphaFoldDB" id="A0A917S4Z0"/>
<dbReference type="InterPro" id="IPR000835">
    <property type="entry name" value="HTH_MarR-typ"/>
</dbReference>
<feature type="domain" description="HTH marR-type" evidence="1">
    <location>
        <begin position="13"/>
        <end position="150"/>
    </location>
</feature>
<evidence type="ECO:0000313" key="2">
    <source>
        <dbReference type="EMBL" id="GGL58840.1"/>
    </source>
</evidence>
<dbReference type="Proteomes" id="UP000613840">
    <property type="component" value="Unassembled WGS sequence"/>
</dbReference>
<dbReference type="RefSeq" id="WP_229669850.1">
    <property type="nucleotide sequence ID" value="NZ_BMMZ01000003.1"/>
</dbReference>
<reference evidence="2" key="2">
    <citation type="submission" date="2020-09" db="EMBL/GenBank/DDBJ databases">
        <authorList>
            <person name="Sun Q."/>
            <person name="Zhou Y."/>
        </authorList>
    </citation>
    <scope>NUCLEOTIDE SEQUENCE</scope>
    <source>
        <strain evidence="2">CGMCC 4.7306</strain>
    </source>
</reference>
<reference evidence="2" key="1">
    <citation type="journal article" date="2014" name="Int. J. Syst. Evol. Microbiol.">
        <title>Complete genome sequence of Corynebacterium casei LMG S-19264T (=DSM 44701T), isolated from a smear-ripened cheese.</title>
        <authorList>
            <consortium name="US DOE Joint Genome Institute (JGI-PGF)"/>
            <person name="Walter F."/>
            <person name="Albersmeier A."/>
            <person name="Kalinowski J."/>
            <person name="Ruckert C."/>
        </authorList>
    </citation>
    <scope>NUCLEOTIDE SEQUENCE</scope>
    <source>
        <strain evidence="2">CGMCC 4.7306</strain>
    </source>
</reference>
<dbReference type="PRINTS" id="PR00598">
    <property type="entry name" value="HTHMARR"/>
</dbReference>